<comment type="caution">
    <text evidence="3">The sequence shown here is derived from an EMBL/GenBank/DDBJ whole genome shotgun (WGS) entry which is preliminary data.</text>
</comment>
<proteinExistence type="predicted"/>
<dbReference type="InterPro" id="IPR019117">
    <property type="entry name" value="CRISPR-assoc_protein_Cmr3"/>
</dbReference>
<dbReference type="PANTHER" id="PTHR36700:SF1">
    <property type="entry name" value="CRISPR SYSTEM CMR SUBUNIT CMR4"/>
    <property type="match status" value="1"/>
</dbReference>
<organism evidence="3 4">
    <name type="scientific">Thomasclavelia spiroformis</name>
    <dbReference type="NCBI Taxonomy" id="29348"/>
    <lineage>
        <taxon>Bacteria</taxon>
        <taxon>Bacillati</taxon>
        <taxon>Bacillota</taxon>
        <taxon>Erysipelotrichia</taxon>
        <taxon>Erysipelotrichales</taxon>
        <taxon>Coprobacillaceae</taxon>
        <taxon>Thomasclavelia</taxon>
    </lineage>
</organism>
<dbReference type="Pfam" id="PF03787">
    <property type="entry name" value="RAMPs"/>
    <property type="match status" value="1"/>
</dbReference>
<feature type="domain" description="CRISPR type III-associated protein" evidence="2">
    <location>
        <begin position="384"/>
        <end position="643"/>
    </location>
</feature>
<dbReference type="InterPro" id="IPR005537">
    <property type="entry name" value="RAMP_III_fam"/>
</dbReference>
<dbReference type="Pfam" id="PF09700">
    <property type="entry name" value="Cas_Cmr3"/>
    <property type="match status" value="1"/>
</dbReference>
<gene>
    <name evidence="3" type="ORF">B5E91_07485</name>
</gene>
<dbReference type="NCBIfam" id="TIGR02580">
    <property type="entry name" value="cas_RAMP_Cmr4"/>
    <property type="match status" value="1"/>
</dbReference>
<dbReference type="GO" id="GO:0051607">
    <property type="term" value="P:defense response to virus"/>
    <property type="evidence" value="ECO:0007669"/>
    <property type="project" value="UniProtKB-KW"/>
</dbReference>
<dbReference type="EMBL" id="NFLB01000007">
    <property type="protein sequence ID" value="OUQ05155.1"/>
    <property type="molecule type" value="Genomic_DNA"/>
</dbReference>
<keyword evidence="1" id="KW-0051">Antiviral defense</keyword>
<evidence type="ECO:0000256" key="1">
    <source>
        <dbReference type="ARBA" id="ARBA00023118"/>
    </source>
</evidence>
<name>A0A1Y4QIP3_9FIRM</name>
<sequence length="648" mass="75867">MAKKYRVELKPLEPYFFAGEKSFGFGKKKKQSYNNYFIRSELFPTQTTLLGTIRYLILKKYNLLTTKDYSNEKEQEKYVGKSSFQIGQKNQSYGMIERLSPLFILNEKGERLVRVPFNQQPKSDDNLKLRSLKEKLYPIFDGSNDENNNNYEMKLLENVNLKKEDDVQKLFYNIDTDGVNKLIKQSDIVNSIEKVGINLRIEKEAFFKKEYQYLIKGYRFGFYLEINDDEFEKKLDDVIEDIVYMGSGKSAFKLVMSKTDENIKEFIDQVKEAFKMSCDDVVYYAMSDIIVDFNKIKKYCYLVISDVRTFRNLIRNNQHKNYFESYKQSNLYNIIRAGSVFFVKSEKEDAFKREIQHINYEKIGFNKLIKIGGVIMATKMYMMKLETNLHVGNGDINYNIIDNEVEKDVLTEQPIIYSSGMKGAFREYFTNELKSDDSLIEQIFGSKPTNTSEEDKIKKPGELKFFDGYCLLLSMRNSKGNSPYSLVTTKTNIEDLIERMNLFEIALEHKDKCELSLLDDSSNYFIKKVLNKELEVEGNDIKQECPDTNIKNIFEKLIGKDTADIVIFSNEKMNDYNLPVIARNVLEDKISKNLWYEEFVPYQSYFYTFVNGEEDLLKKFNEQVVNKVIQFGANESIGYGLVKITEVK</sequence>
<reference evidence="4" key="1">
    <citation type="submission" date="2017-04" db="EMBL/GenBank/DDBJ databases">
        <title>Function of individual gut microbiota members based on whole genome sequencing of pure cultures obtained from chicken caecum.</title>
        <authorList>
            <person name="Medvecky M."/>
            <person name="Cejkova D."/>
            <person name="Polansky O."/>
            <person name="Karasova D."/>
            <person name="Kubasova T."/>
            <person name="Cizek A."/>
            <person name="Rychlik I."/>
        </authorList>
    </citation>
    <scope>NUCLEOTIDE SEQUENCE [LARGE SCALE GENOMIC DNA]</scope>
    <source>
        <strain evidence="4">An149</strain>
    </source>
</reference>
<dbReference type="RefSeq" id="WP_087256513.1">
    <property type="nucleotide sequence ID" value="NZ_NFLB01000007.1"/>
</dbReference>
<dbReference type="InterPro" id="IPR013410">
    <property type="entry name" value="CRISPR-assoc_RAMP_Cmr4"/>
</dbReference>
<dbReference type="PANTHER" id="PTHR36700">
    <property type="entry name" value="CRISPR SYSTEM CMR SUBUNIT CMR4"/>
    <property type="match status" value="1"/>
</dbReference>
<dbReference type="AlphaFoldDB" id="A0A1Y4QIP3"/>
<dbReference type="Proteomes" id="UP000196258">
    <property type="component" value="Unassembled WGS sequence"/>
</dbReference>
<evidence type="ECO:0000259" key="2">
    <source>
        <dbReference type="Pfam" id="PF03787"/>
    </source>
</evidence>
<accession>A0A1Y4QIP3</accession>
<evidence type="ECO:0000313" key="4">
    <source>
        <dbReference type="Proteomes" id="UP000196258"/>
    </source>
</evidence>
<protein>
    <submittedName>
        <fullName evidence="3">Type III-B CRISPR module RAMP protein Cmr4</fullName>
    </submittedName>
</protein>
<evidence type="ECO:0000313" key="3">
    <source>
        <dbReference type="EMBL" id="OUQ05155.1"/>
    </source>
</evidence>